<dbReference type="EMBL" id="CP012257">
    <property type="protein sequence ID" value="ALB54971.1"/>
    <property type="molecule type" value="Genomic_DNA"/>
</dbReference>
<evidence type="ECO:0000313" key="3">
    <source>
        <dbReference type="Proteomes" id="UP000061974"/>
    </source>
</evidence>
<keyword evidence="1" id="KW-1133">Transmembrane helix</keyword>
<feature type="transmembrane region" description="Helical" evidence="1">
    <location>
        <begin position="15"/>
        <end position="36"/>
    </location>
</feature>
<organism evidence="2 3">
    <name type="scientific">Cronobacter universalis NCTC 9529</name>
    <dbReference type="NCBI Taxonomy" id="1074000"/>
    <lineage>
        <taxon>Bacteria</taxon>
        <taxon>Pseudomonadati</taxon>
        <taxon>Pseudomonadota</taxon>
        <taxon>Gammaproteobacteria</taxon>
        <taxon>Enterobacterales</taxon>
        <taxon>Enterobacteriaceae</taxon>
        <taxon>Cronobacter</taxon>
    </lineage>
</organism>
<proteinExistence type="predicted"/>
<keyword evidence="1" id="KW-0812">Transmembrane</keyword>
<sequence length="78" mass="8920">MSNLLISKVKVPQPAPFLICGAKVWVTSHFFMTFYLSENRQLRIFSPSRLAKRAMNARVNKDLMIKHSIVPDTGKEDV</sequence>
<gene>
    <name evidence="2" type="ORF">AFK65_09960</name>
</gene>
<protein>
    <submittedName>
        <fullName evidence="2">Uncharacterized protein</fullName>
    </submittedName>
</protein>
<dbReference type="Proteomes" id="UP000061974">
    <property type="component" value="Chromosome"/>
</dbReference>
<reference evidence="3" key="2">
    <citation type="submission" date="2015-09" db="EMBL/GenBank/DDBJ databases">
        <title>Cronobacter genome sequencing and assembly.</title>
        <authorList>
            <person name="Descombes P."/>
            <person name="Baert L."/>
            <person name="Ngom-Bru C."/>
            <person name="Barretto C."/>
        </authorList>
    </citation>
    <scope>NUCLEOTIDE SEQUENCE [LARGE SCALE GENOMIC DNA]</scope>
    <source>
        <strain evidence="3">NCTC 9529</strain>
    </source>
</reference>
<reference evidence="3" key="1">
    <citation type="submission" date="2015-07" db="EMBL/GenBank/DDBJ databases">
        <authorList>
            <person name="Moine D."/>
            <person name="Kassam M."/>
        </authorList>
    </citation>
    <scope>NUCLEOTIDE SEQUENCE [LARGE SCALE GENOMIC DNA]</scope>
    <source>
        <strain evidence="3">NCTC 9529</strain>
    </source>
</reference>
<evidence type="ECO:0000313" key="2">
    <source>
        <dbReference type="EMBL" id="ALB54971.1"/>
    </source>
</evidence>
<keyword evidence="1" id="KW-0472">Membrane</keyword>
<evidence type="ECO:0000256" key="1">
    <source>
        <dbReference type="SAM" id="Phobius"/>
    </source>
</evidence>
<reference evidence="2 3" key="3">
    <citation type="journal article" date="2016" name="Genome Announc.">
        <title>Fully Closed Genome Sequences of Five Type Strains of the Genus Cronobacter and One Cronobacter sakazakii Strain.</title>
        <authorList>
            <person name="Moine D."/>
            <person name="Kassam M."/>
            <person name="Baert L."/>
            <person name="Tang Y."/>
            <person name="Barretto C."/>
            <person name="Ngom Bru C."/>
            <person name="Klijn A."/>
            <person name="Descombes P."/>
        </authorList>
    </citation>
    <scope>NUCLEOTIDE SEQUENCE [LARGE SCALE GENOMIC DNA]</scope>
    <source>
        <strain evidence="2 3">NCTC 9529</strain>
    </source>
</reference>
<dbReference type="KEGG" id="cui:AFK65_09960"/>
<name>A0AAC8VQ30_9ENTR</name>
<dbReference type="AlphaFoldDB" id="A0AAC8VQ30"/>
<accession>A0AAC8VQ30</accession>